<accession>A0A1G7XIP1</accession>
<protein>
    <submittedName>
        <fullName evidence="2">Alpha/beta hydrolase family protein</fullName>
    </submittedName>
</protein>
<dbReference type="PANTHER" id="PTHR12277">
    <property type="entry name" value="ALPHA/BETA HYDROLASE DOMAIN-CONTAINING PROTEIN"/>
    <property type="match status" value="1"/>
</dbReference>
<dbReference type="GO" id="GO:0016787">
    <property type="term" value="F:hydrolase activity"/>
    <property type="evidence" value="ECO:0007669"/>
    <property type="project" value="UniProtKB-KW"/>
</dbReference>
<evidence type="ECO:0000313" key="3">
    <source>
        <dbReference type="Proteomes" id="UP000199009"/>
    </source>
</evidence>
<dbReference type="EMBL" id="LT629692">
    <property type="protein sequence ID" value="SDG83976.1"/>
    <property type="molecule type" value="Genomic_DNA"/>
</dbReference>
<feature type="domain" description="Alpha/beta hydrolase fold-3" evidence="1">
    <location>
        <begin position="209"/>
        <end position="271"/>
    </location>
</feature>
<dbReference type="InterPro" id="IPR013094">
    <property type="entry name" value="AB_hydrolase_3"/>
</dbReference>
<dbReference type="AlphaFoldDB" id="A0A1G7XIP1"/>
<keyword evidence="2" id="KW-0378">Hydrolase</keyword>
<dbReference type="OrthoDB" id="8111537at2"/>
<reference evidence="2 3" key="1">
    <citation type="submission" date="2016-10" db="EMBL/GenBank/DDBJ databases">
        <authorList>
            <person name="de Groot N.N."/>
        </authorList>
    </citation>
    <scope>NUCLEOTIDE SEQUENCE [LARGE SCALE GENOMIC DNA]</scope>
    <source>
        <strain evidence="2 3">DSM 23142</strain>
    </source>
</reference>
<evidence type="ECO:0000313" key="2">
    <source>
        <dbReference type="EMBL" id="SDG83976.1"/>
    </source>
</evidence>
<name>A0A1G7XIP1_9MICO</name>
<dbReference type="SUPFAM" id="SSF53474">
    <property type="entry name" value="alpha/beta-Hydrolases"/>
    <property type="match status" value="1"/>
</dbReference>
<keyword evidence="3" id="KW-1185">Reference proteome</keyword>
<dbReference type="InterPro" id="IPR029058">
    <property type="entry name" value="AB_hydrolase_fold"/>
</dbReference>
<dbReference type="PANTHER" id="PTHR12277:SF79">
    <property type="entry name" value="XAA-PRO DIPEPTIDYL-PEPTIDASE-RELATED"/>
    <property type="match status" value="1"/>
</dbReference>
<sequence length="385" mass="41042">MRTLGVAAWTLGTSATACGIGLGALIARKLTAPVFPRSFDLVIRDVEITDGERVVVLDRNRQTSARGTYSLLFADGGWAQLAAEAVDRGSSRVARVVTQSSTGLTPSIGDPVAWSGIFFTTPAAAGLAAQDVHISTPVGSAPASLIRGEGENASTWAIHIHGMGSPRSGPLRGARVASSLGLTSLIVSYRNDGEGPYTRSGRSMLGAEEVDDVDSALRYALEHGAQRIVLFGWSMGAEIALQLATHATRQIGVSAMVLESPVLDWIATIRANCRRAGIPAAAGVLAVPWLSIAPLARVIGLAGRIPFHTLNWIARARELTTPTLILHGSRDDSAPLHVSRDLAKLRPDIVHLEQFESAHTMTWNSDPQRWDAIVASWLTQQFDEI</sequence>
<dbReference type="Gene3D" id="3.40.50.1820">
    <property type="entry name" value="alpha/beta hydrolase"/>
    <property type="match status" value="1"/>
</dbReference>
<dbReference type="RefSeq" id="WP_091488131.1">
    <property type="nucleotide sequence ID" value="NZ_LT629692.1"/>
</dbReference>
<organism evidence="2 3">
    <name type="scientific">Microbacterium pygmaeum</name>
    <dbReference type="NCBI Taxonomy" id="370764"/>
    <lineage>
        <taxon>Bacteria</taxon>
        <taxon>Bacillati</taxon>
        <taxon>Actinomycetota</taxon>
        <taxon>Actinomycetes</taxon>
        <taxon>Micrococcales</taxon>
        <taxon>Microbacteriaceae</taxon>
        <taxon>Microbacterium</taxon>
    </lineage>
</organism>
<evidence type="ECO:0000259" key="1">
    <source>
        <dbReference type="Pfam" id="PF07859"/>
    </source>
</evidence>
<dbReference type="Proteomes" id="UP000199009">
    <property type="component" value="Chromosome I"/>
</dbReference>
<dbReference type="PROSITE" id="PS51257">
    <property type="entry name" value="PROKAR_LIPOPROTEIN"/>
    <property type="match status" value="1"/>
</dbReference>
<proteinExistence type="predicted"/>
<gene>
    <name evidence="2" type="ORF">SAMN04489810_1436</name>
</gene>
<dbReference type="STRING" id="370764.SAMN04489810_1436"/>
<dbReference type="Pfam" id="PF07859">
    <property type="entry name" value="Abhydrolase_3"/>
    <property type="match status" value="1"/>
</dbReference>